<name>A0A078KWZ7_9GAMM</name>
<dbReference type="Proteomes" id="UP000044071">
    <property type="component" value="Unassembled WGS sequence"/>
</dbReference>
<keyword evidence="2" id="KW-1185">Reference proteome</keyword>
<protein>
    <submittedName>
        <fullName evidence="1">Membrane-bound PQQ-dependent dehydrogenase, glucose/quinate/shikimate family</fullName>
    </submittedName>
</protein>
<sequence length="789" mass="84379">MLNVIKPPSLFIALISIASTSFAGIPLWTYTLSSGNNVQSIAENVTGTIRYKITNQAHRVKTLALAPTAGLVQMTPCQLAPHGFPGDSCEVTLKIIGNLVPAWGIQGGPSFCQANLDGSANRNQCYEPSIYDALSITKAKKLDDWSNWGQNIQNNHHNMNSGITRDNVEKIAALCKIDYTQGLTLTSSNTTSFSNSAKPVIVKDTLYWTGFAGKIGAHKILRDEYGNFQGCNQLWVQDVSNLLGLSPVSGGTPSVRSSAAYYERANGAGTLLYTAIDNPFSLPFPTWFTTPPMAFAIDAASGAMLWKIDLVNPSEVAVGGAAVIPSTTDSPRVYNNTAYLGFSSYNNGVDNIPLTFRGHMLAIDLGGQGMMPSIKWTQYTVPAPPASYAPGQWFAGGGVWASTPSIIPELGLVIFGAGQLYNYPDFAAACMERPEPVTTPTFTTTKKGETGIGAQQCLQETEAKLLELGVTQPLATNSVIALSMQDGSFVWHVSTSGLDSWQTDCGLNGNVPCNVPVPGPDWDVGGSSPIVADLKSLGKVVISHNKGGELFWIQAVTGQLLRREDICVGSSLGGTHWGLSYDPEGETIYVPCSAGGIVPTQGGAVNFMSILANGRKTCMTGYLNAIDANTGQLKWQTLPASSEIIDVNSPGCPDQFYYNDERFKYGLNFDLVIKNNQFNVPVNIMPNSSNIPLANQQKARSNGVPASSNNIVYWPVYYGMVYALDALTGAYLNQFPCDQGAMYTAGPSVAKGLVMFGCGYGNFNPVDIGKSIMIYGLPNISTTETDPRG</sequence>
<dbReference type="STRING" id="1034943.BN59_01840"/>
<evidence type="ECO:0000313" key="2">
    <source>
        <dbReference type="Proteomes" id="UP000044071"/>
    </source>
</evidence>
<dbReference type="SMART" id="SM00564">
    <property type="entry name" value="PQQ"/>
    <property type="match status" value="3"/>
</dbReference>
<dbReference type="InterPro" id="IPR011047">
    <property type="entry name" value="Quinoprotein_ADH-like_sf"/>
</dbReference>
<proteinExistence type="predicted"/>
<dbReference type="Gene3D" id="2.130.10.10">
    <property type="entry name" value="YVTN repeat-like/Quinoprotein amine dehydrogenase"/>
    <property type="match status" value="1"/>
</dbReference>
<dbReference type="PANTHER" id="PTHR32303">
    <property type="entry name" value="QUINOPROTEIN ALCOHOL DEHYDROGENASE (CYTOCHROME C)"/>
    <property type="match status" value="1"/>
</dbReference>
<organism evidence="1 2">
    <name type="scientific">Legionella massiliensis</name>
    <dbReference type="NCBI Taxonomy" id="1034943"/>
    <lineage>
        <taxon>Bacteria</taxon>
        <taxon>Pseudomonadati</taxon>
        <taxon>Pseudomonadota</taxon>
        <taxon>Gammaproteobacteria</taxon>
        <taxon>Legionellales</taxon>
        <taxon>Legionellaceae</taxon>
        <taxon>Legionella</taxon>
    </lineage>
</organism>
<dbReference type="EMBL" id="CCSB01000002">
    <property type="protein sequence ID" value="CDZ77557.1"/>
    <property type="molecule type" value="Genomic_DNA"/>
</dbReference>
<dbReference type="InterPro" id="IPR015943">
    <property type="entry name" value="WD40/YVTN_repeat-like_dom_sf"/>
</dbReference>
<dbReference type="SUPFAM" id="SSF50998">
    <property type="entry name" value="Quinoprotein alcohol dehydrogenase-like"/>
    <property type="match status" value="2"/>
</dbReference>
<dbReference type="PANTHER" id="PTHR32303:SF10">
    <property type="entry name" value="OUTER MEMBRANE PROTEIN ASSEMBLY FACTOR BAMB"/>
    <property type="match status" value="1"/>
</dbReference>
<evidence type="ECO:0000313" key="1">
    <source>
        <dbReference type="EMBL" id="CDZ77557.1"/>
    </source>
</evidence>
<dbReference type="Gene3D" id="2.140.10.10">
    <property type="entry name" value="Quinoprotein alcohol dehydrogenase-like superfamily"/>
    <property type="match status" value="2"/>
</dbReference>
<gene>
    <name evidence="1" type="ORF">BN59_01840</name>
</gene>
<accession>A0A078KWZ7</accession>
<dbReference type="RefSeq" id="WP_043874074.1">
    <property type="nucleotide sequence ID" value="NZ_CCVW01000002.1"/>
</dbReference>
<dbReference type="AlphaFoldDB" id="A0A078KWZ7"/>
<reference evidence="1 2" key="1">
    <citation type="submission" date="2014-06" db="EMBL/GenBank/DDBJ databases">
        <authorList>
            <person name="Urmite Genomes Urmite Genomes"/>
        </authorList>
    </citation>
    <scope>NUCLEOTIDE SEQUENCE [LARGE SCALE GENOMIC DNA]</scope>
</reference>
<dbReference type="InterPro" id="IPR018391">
    <property type="entry name" value="PQQ_b-propeller_rpt"/>
</dbReference>
<dbReference type="eggNOG" id="COG1520">
    <property type="taxonomic scope" value="Bacteria"/>
</dbReference>
<dbReference type="OrthoDB" id="5634541at2"/>